<evidence type="ECO:0000256" key="3">
    <source>
        <dbReference type="ARBA" id="ARBA00023002"/>
    </source>
</evidence>
<dbReference type="GO" id="GO:0034599">
    <property type="term" value="P:cellular response to oxidative stress"/>
    <property type="evidence" value="ECO:0007669"/>
    <property type="project" value="TreeGrafter"/>
</dbReference>
<keyword evidence="8" id="KW-1185">Reference proteome</keyword>
<evidence type="ECO:0000313" key="7">
    <source>
        <dbReference type="EMBL" id="MVO07905.1"/>
    </source>
</evidence>
<evidence type="ECO:0000256" key="6">
    <source>
        <dbReference type="SAM" id="SignalP"/>
    </source>
</evidence>
<accession>A0A6I4IEB2</accession>
<comment type="caution">
    <text evidence="7">The sequence shown here is derived from an EMBL/GenBank/DDBJ whole genome shotgun (WGS) entry which is preliminary data.</text>
</comment>
<keyword evidence="2 5" id="KW-0575">Peroxidase</keyword>
<dbReference type="PANTHER" id="PTHR11592:SF78">
    <property type="entry name" value="GLUTATHIONE PEROXIDASE"/>
    <property type="match status" value="1"/>
</dbReference>
<dbReference type="InterPro" id="IPR029759">
    <property type="entry name" value="GPX_AS"/>
</dbReference>
<evidence type="ECO:0000256" key="5">
    <source>
        <dbReference type="RuleBase" id="RU000499"/>
    </source>
</evidence>
<dbReference type="PROSITE" id="PS00460">
    <property type="entry name" value="GLUTATHIONE_PEROXID_1"/>
    <property type="match status" value="1"/>
</dbReference>
<dbReference type="Pfam" id="PF00255">
    <property type="entry name" value="GSHPx"/>
    <property type="match status" value="1"/>
</dbReference>
<dbReference type="Proteomes" id="UP000431264">
    <property type="component" value="Unassembled WGS sequence"/>
</dbReference>
<dbReference type="PROSITE" id="PS51355">
    <property type="entry name" value="GLUTATHIONE_PEROXID_3"/>
    <property type="match status" value="1"/>
</dbReference>
<dbReference type="OrthoDB" id="9789406at2"/>
<dbReference type="InterPro" id="IPR000889">
    <property type="entry name" value="Glutathione_peroxidase"/>
</dbReference>
<protein>
    <recommendedName>
        <fullName evidence="5">Glutathione peroxidase</fullName>
    </recommendedName>
</protein>
<dbReference type="RefSeq" id="WP_140996296.1">
    <property type="nucleotide sequence ID" value="NZ_VDCZ01000001.1"/>
</dbReference>
<dbReference type="PRINTS" id="PR01011">
    <property type="entry name" value="GLUTPROXDASE"/>
</dbReference>
<dbReference type="InterPro" id="IPR036249">
    <property type="entry name" value="Thioredoxin-like_sf"/>
</dbReference>
<evidence type="ECO:0000256" key="2">
    <source>
        <dbReference type="ARBA" id="ARBA00022559"/>
    </source>
</evidence>
<dbReference type="FunFam" id="3.40.30.10:FF:000010">
    <property type="entry name" value="Glutathione peroxidase"/>
    <property type="match status" value="1"/>
</dbReference>
<dbReference type="PIRSF" id="PIRSF000303">
    <property type="entry name" value="Glutathion_perox"/>
    <property type="match status" value="1"/>
</dbReference>
<evidence type="ECO:0000256" key="1">
    <source>
        <dbReference type="ARBA" id="ARBA00006926"/>
    </source>
</evidence>
<keyword evidence="6" id="KW-0732">Signal</keyword>
<feature type="signal peptide" evidence="6">
    <location>
        <begin position="1"/>
        <end position="20"/>
    </location>
</feature>
<organism evidence="7 8">
    <name type="scientific">Flavobacterium profundi</name>
    <dbReference type="NCBI Taxonomy" id="1774945"/>
    <lineage>
        <taxon>Bacteria</taxon>
        <taxon>Pseudomonadati</taxon>
        <taxon>Bacteroidota</taxon>
        <taxon>Flavobacteriia</taxon>
        <taxon>Flavobacteriales</taxon>
        <taxon>Flavobacteriaceae</taxon>
        <taxon>Flavobacterium</taxon>
    </lineage>
</organism>
<gene>
    <name evidence="7" type="ORF">GOQ30_01845</name>
</gene>
<comment type="similarity">
    <text evidence="1 5">Belongs to the glutathione peroxidase family.</text>
</comment>
<dbReference type="GO" id="GO:0004601">
    <property type="term" value="F:peroxidase activity"/>
    <property type="evidence" value="ECO:0007669"/>
    <property type="project" value="UniProtKB-KW"/>
</dbReference>
<dbReference type="CDD" id="cd00340">
    <property type="entry name" value="GSH_Peroxidase"/>
    <property type="match status" value="1"/>
</dbReference>
<proteinExistence type="inferred from homology"/>
<sequence>MKKFLIFCIMVFLVQHSAFAQKKSNSSNDNKQAMKENIYQFKVEDIEGNIFDFASLKGKKIMVVNTASKCGLTPQYKDLQALYDKYKDQNFVIVGFPANNFASQEPGNNEEIATFCERNYGVTFPMMSKISVKGDDMHPLYLFLTQKEKNGVEDSDVSWNFQKYLINENGEVEKVISPKTLPTDASVVNWIENKG</sequence>
<dbReference type="Gene3D" id="3.40.30.10">
    <property type="entry name" value="Glutaredoxin"/>
    <property type="match status" value="1"/>
</dbReference>
<reference evidence="8" key="1">
    <citation type="submission" date="2019-05" db="EMBL/GenBank/DDBJ databases">
        <title>Flavobacterium profundi sp. nov., isolated from a deep-sea seamount.</title>
        <authorList>
            <person name="Zhang D.-C."/>
        </authorList>
    </citation>
    <scope>NUCLEOTIDE SEQUENCE [LARGE SCALE GENOMIC DNA]</scope>
    <source>
        <strain evidence="8">TP390</strain>
    </source>
</reference>
<dbReference type="AlphaFoldDB" id="A0A6I4IEB2"/>
<dbReference type="EMBL" id="WQLW01000001">
    <property type="protein sequence ID" value="MVO07905.1"/>
    <property type="molecule type" value="Genomic_DNA"/>
</dbReference>
<feature type="active site" evidence="4">
    <location>
        <position position="70"/>
    </location>
</feature>
<dbReference type="PANTHER" id="PTHR11592">
    <property type="entry name" value="GLUTATHIONE PEROXIDASE"/>
    <property type="match status" value="1"/>
</dbReference>
<feature type="chain" id="PRO_5026234971" description="Glutathione peroxidase" evidence="6">
    <location>
        <begin position="21"/>
        <end position="195"/>
    </location>
</feature>
<dbReference type="SUPFAM" id="SSF52833">
    <property type="entry name" value="Thioredoxin-like"/>
    <property type="match status" value="1"/>
</dbReference>
<evidence type="ECO:0000313" key="8">
    <source>
        <dbReference type="Proteomes" id="UP000431264"/>
    </source>
</evidence>
<keyword evidence="3 5" id="KW-0560">Oxidoreductase</keyword>
<name>A0A6I4IEB2_9FLAO</name>
<evidence type="ECO:0000256" key="4">
    <source>
        <dbReference type="PIRSR" id="PIRSR000303-1"/>
    </source>
</evidence>